<evidence type="ECO:0000256" key="2">
    <source>
        <dbReference type="PROSITE-ProRule" id="PRU00335"/>
    </source>
</evidence>
<keyword evidence="6" id="KW-1185">Reference proteome</keyword>
<dbReference type="InterPro" id="IPR001647">
    <property type="entry name" value="HTH_TetR"/>
</dbReference>
<reference evidence="6" key="1">
    <citation type="journal article" date="2019" name="Int. J. Syst. Evol. Microbiol.">
        <title>The Global Catalogue of Microorganisms (GCM) 10K type strain sequencing project: providing services to taxonomists for standard genome sequencing and annotation.</title>
        <authorList>
            <consortium name="The Broad Institute Genomics Platform"/>
            <consortium name="The Broad Institute Genome Sequencing Center for Infectious Disease"/>
            <person name="Wu L."/>
            <person name="Ma J."/>
        </authorList>
    </citation>
    <scope>NUCLEOTIDE SEQUENCE [LARGE SCALE GENOMIC DNA]</scope>
    <source>
        <strain evidence="6">JCM 9092</strain>
    </source>
</reference>
<dbReference type="InterPro" id="IPR039536">
    <property type="entry name" value="TetR_C_Proteobacteria"/>
</dbReference>
<dbReference type="PANTHER" id="PTHR30055:SF146">
    <property type="entry name" value="HTH-TYPE TRANSCRIPTIONAL DUAL REGULATOR CECR"/>
    <property type="match status" value="1"/>
</dbReference>
<dbReference type="InterPro" id="IPR050109">
    <property type="entry name" value="HTH-type_TetR-like_transc_reg"/>
</dbReference>
<organism evidence="5 6">
    <name type="scientific">Streptomyces rectiviolaceus</name>
    <dbReference type="NCBI Taxonomy" id="332591"/>
    <lineage>
        <taxon>Bacteria</taxon>
        <taxon>Bacillati</taxon>
        <taxon>Actinomycetota</taxon>
        <taxon>Actinomycetes</taxon>
        <taxon>Kitasatosporales</taxon>
        <taxon>Streptomycetaceae</taxon>
        <taxon>Streptomyces</taxon>
    </lineage>
</organism>
<gene>
    <name evidence="5" type="ORF">GCM10010449_26490</name>
</gene>
<comment type="caution">
    <text evidence="5">The sequence shown here is derived from an EMBL/GenBank/DDBJ whole genome shotgun (WGS) entry which is preliminary data.</text>
</comment>
<dbReference type="Pfam" id="PF14246">
    <property type="entry name" value="TetR_C_7"/>
    <property type="match status" value="1"/>
</dbReference>
<feature type="DNA-binding region" description="H-T-H motif" evidence="2">
    <location>
        <begin position="45"/>
        <end position="64"/>
    </location>
</feature>
<evidence type="ECO:0000313" key="5">
    <source>
        <dbReference type="EMBL" id="GAA3102064.1"/>
    </source>
</evidence>
<dbReference type="InterPro" id="IPR009057">
    <property type="entry name" value="Homeodomain-like_sf"/>
</dbReference>
<keyword evidence="1 2" id="KW-0238">DNA-binding</keyword>
<evidence type="ECO:0000259" key="4">
    <source>
        <dbReference type="PROSITE" id="PS50977"/>
    </source>
</evidence>
<proteinExistence type="predicted"/>
<dbReference type="InterPro" id="IPR036271">
    <property type="entry name" value="Tet_transcr_reg_TetR-rel_C_sf"/>
</dbReference>
<feature type="domain" description="HTH tetR-type" evidence="4">
    <location>
        <begin position="23"/>
        <end position="82"/>
    </location>
</feature>
<dbReference type="PRINTS" id="PR00455">
    <property type="entry name" value="HTHTETR"/>
</dbReference>
<accession>A0ABP6MEZ7</accession>
<protein>
    <submittedName>
        <fullName evidence="5">TetR/AcrR family transcriptional regulator</fullName>
    </submittedName>
</protein>
<dbReference type="RefSeq" id="WP_344520926.1">
    <property type="nucleotide sequence ID" value="NZ_BAAAUG010000039.1"/>
</dbReference>
<sequence>MRNEGSGEARSTGPTGPTGPRAERKREAIVLAARSLFLREGFGVGMDAIAAEAGVSKVTVYNHFGNKEALFIAVIAGALDEPLASSSSVAALDGLTEADDLREAFLNAARVWVDAVRTDQEANALRHLVAREIHRFPSLGKAWGQHGPESHHPAVAGALRELAERGRLTIPDMEAAVIQLYSLLVFPHLVFGLYGTDISDDLTDRLVVTGVDLFLGYYAAA</sequence>
<dbReference type="PROSITE" id="PS50977">
    <property type="entry name" value="HTH_TETR_2"/>
    <property type="match status" value="1"/>
</dbReference>
<feature type="region of interest" description="Disordered" evidence="3">
    <location>
        <begin position="1"/>
        <end position="24"/>
    </location>
</feature>
<dbReference type="Gene3D" id="1.10.357.10">
    <property type="entry name" value="Tetracycline Repressor, domain 2"/>
    <property type="match status" value="1"/>
</dbReference>
<evidence type="ECO:0000256" key="3">
    <source>
        <dbReference type="SAM" id="MobiDB-lite"/>
    </source>
</evidence>
<dbReference type="Pfam" id="PF00440">
    <property type="entry name" value="TetR_N"/>
    <property type="match status" value="1"/>
</dbReference>
<name>A0ABP6MEZ7_9ACTN</name>
<dbReference type="PANTHER" id="PTHR30055">
    <property type="entry name" value="HTH-TYPE TRANSCRIPTIONAL REGULATOR RUTR"/>
    <property type="match status" value="1"/>
</dbReference>
<dbReference type="EMBL" id="BAAAUG010000039">
    <property type="protein sequence ID" value="GAA3102064.1"/>
    <property type="molecule type" value="Genomic_DNA"/>
</dbReference>
<dbReference type="SUPFAM" id="SSF46689">
    <property type="entry name" value="Homeodomain-like"/>
    <property type="match status" value="1"/>
</dbReference>
<evidence type="ECO:0000313" key="6">
    <source>
        <dbReference type="Proteomes" id="UP001501637"/>
    </source>
</evidence>
<dbReference type="SUPFAM" id="SSF48498">
    <property type="entry name" value="Tetracyclin repressor-like, C-terminal domain"/>
    <property type="match status" value="1"/>
</dbReference>
<dbReference type="Proteomes" id="UP001501637">
    <property type="component" value="Unassembled WGS sequence"/>
</dbReference>
<evidence type="ECO:0000256" key="1">
    <source>
        <dbReference type="ARBA" id="ARBA00023125"/>
    </source>
</evidence>